<dbReference type="PANTHER" id="PTHR37743:SF1">
    <property type="entry name" value="ARM REPEAT SUPERFAMILY PROTEIN"/>
    <property type="match status" value="1"/>
</dbReference>
<dbReference type="InterPro" id="IPR016024">
    <property type="entry name" value="ARM-type_fold"/>
</dbReference>
<dbReference type="OrthoDB" id="79603at2759"/>
<dbReference type="Proteomes" id="UP001141806">
    <property type="component" value="Unassembled WGS sequence"/>
</dbReference>
<keyword evidence="2" id="KW-1185">Reference proteome</keyword>
<dbReference type="Gene3D" id="1.25.10.10">
    <property type="entry name" value="Leucine-rich Repeat Variant"/>
    <property type="match status" value="1"/>
</dbReference>
<protein>
    <submittedName>
        <fullName evidence="1">Uncharacterized protein</fullName>
    </submittedName>
</protein>
<proteinExistence type="predicted"/>
<accession>A0A9Q0R1S4</accession>
<sequence>MFGALAMEELLWQSDTNSMASSTIGQVMNTLLTSRPRKLEVAITRLGSTLLRSSGVSLEESLGFLRKYINDAIDKNESLDQILVPMIENSLKCKDSKHCSQAMILINWLFQDELLFQALASNFEEIIMKKEDHYISLGWCTLMHGLVDYENTMDKFSNTGVRERHSILLKNLCRSMPRLSSIVCAGSTVQDGFELPTRLSVAAADCILVLTIALTKKALVSEVSSSRKKPADLNAADQLITSVHSAGGEKKVKSVGIYPQLSENMEWEFLLWDHLDQLIILVQRLQAWSRKGQPLHAKGLEGVLKWLQEIKGHYASVQDEAGAKTEKTEVLLLFSCWKHYGVLLQLQDPRVPQNYRELLNQYISGIQFYMDEYTEEPLKNKDGGVETRKFFLNCISLLLGRLNSKRFEIAMSEYRLQISHLLLSQLQSADEEVIEGAVCILREIILKAKYSSSTESSLPDTQQMEAVLALLLNLLDERENPARAVVLLTAECCSINRDGQCLQDVLKRITFRKPSQRRNALNVISELIQMSLESKDLLSPPMWQDIAKHLLECLGDQELIIRVEASNLLPKIDPFFVLPTLVPLVYSPDERVQSSASDAVALVLKYHNQNVQVIVMLLDYLRFSSTSITHTLQSMKTAINGTIHHRFSA</sequence>
<dbReference type="PANTHER" id="PTHR37743">
    <property type="entry name" value="ARM REPEAT SUPERFAMILY PROTEIN"/>
    <property type="match status" value="1"/>
</dbReference>
<organism evidence="1 2">
    <name type="scientific">Protea cynaroides</name>
    <dbReference type="NCBI Taxonomy" id="273540"/>
    <lineage>
        <taxon>Eukaryota</taxon>
        <taxon>Viridiplantae</taxon>
        <taxon>Streptophyta</taxon>
        <taxon>Embryophyta</taxon>
        <taxon>Tracheophyta</taxon>
        <taxon>Spermatophyta</taxon>
        <taxon>Magnoliopsida</taxon>
        <taxon>Proteales</taxon>
        <taxon>Proteaceae</taxon>
        <taxon>Protea</taxon>
    </lineage>
</organism>
<dbReference type="SUPFAM" id="SSF48371">
    <property type="entry name" value="ARM repeat"/>
    <property type="match status" value="1"/>
</dbReference>
<dbReference type="InterPro" id="IPR011989">
    <property type="entry name" value="ARM-like"/>
</dbReference>
<dbReference type="EMBL" id="JAMYWD010000002">
    <property type="protein sequence ID" value="KAJ4980188.1"/>
    <property type="molecule type" value="Genomic_DNA"/>
</dbReference>
<gene>
    <name evidence="1" type="ORF">NE237_010968</name>
</gene>
<evidence type="ECO:0000313" key="1">
    <source>
        <dbReference type="EMBL" id="KAJ4980188.1"/>
    </source>
</evidence>
<dbReference type="AlphaFoldDB" id="A0A9Q0R1S4"/>
<comment type="caution">
    <text evidence="1">The sequence shown here is derived from an EMBL/GenBank/DDBJ whole genome shotgun (WGS) entry which is preliminary data.</text>
</comment>
<reference evidence="1" key="1">
    <citation type="journal article" date="2023" name="Plant J.">
        <title>The genome of the king protea, Protea cynaroides.</title>
        <authorList>
            <person name="Chang J."/>
            <person name="Duong T.A."/>
            <person name="Schoeman C."/>
            <person name="Ma X."/>
            <person name="Roodt D."/>
            <person name="Barker N."/>
            <person name="Li Z."/>
            <person name="Van de Peer Y."/>
            <person name="Mizrachi E."/>
        </authorList>
    </citation>
    <scope>NUCLEOTIDE SEQUENCE</scope>
    <source>
        <tissue evidence="1">Young leaves</tissue>
    </source>
</reference>
<name>A0A9Q0R1S4_9MAGN</name>
<evidence type="ECO:0000313" key="2">
    <source>
        <dbReference type="Proteomes" id="UP001141806"/>
    </source>
</evidence>